<evidence type="ECO:0000313" key="2">
    <source>
        <dbReference type="EMBL" id="KAG1794566.1"/>
    </source>
</evidence>
<protein>
    <submittedName>
        <fullName evidence="2">Uncharacterized protein</fullName>
    </submittedName>
</protein>
<evidence type="ECO:0000313" key="3">
    <source>
        <dbReference type="Proteomes" id="UP000719766"/>
    </source>
</evidence>
<dbReference type="OrthoDB" id="3225650at2759"/>
<gene>
    <name evidence="2" type="ORF">HD556DRAFT_1474660</name>
</gene>
<keyword evidence="3" id="KW-1185">Reference proteome</keyword>
<dbReference type="GeneID" id="64602272"/>
<dbReference type="Proteomes" id="UP000719766">
    <property type="component" value="Unassembled WGS sequence"/>
</dbReference>
<evidence type="ECO:0000256" key="1">
    <source>
        <dbReference type="SAM" id="MobiDB-lite"/>
    </source>
</evidence>
<name>A0A9P7DI68_9AGAM</name>
<feature type="region of interest" description="Disordered" evidence="1">
    <location>
        <begin position="1"/>
        <end position="24"/>
    </location>
</feature>
<dbReference type="AlphaFoldDB" id="A0A9P7DI68"/>
<dbReference type="EMBL" id="JABBWE010000025">
    <property type="protein sequence ID" value="KAG1794566.1"/>
    <property type="molecule type" value="Genomic_DNA"/>
</dbReference>
<reference evidence="2" key="1">
    <citation type="journal article" date="2020" name="New Phytol.">
        <title>Comparative genomics reveals dynamic genome evolution in host specialist ectomycorrhizal fungi.</title>
        <authorList>
            <person name="Lofgren L.A."/>
            <person name="Nguyen N.H."/>
            <person name="Vilgalys R."/>
            <person name="Ruytinx J."/>
            <person name="Liao H.L."/>
            <person name="Branco S."/>
            <person name="Kuo A."/>
            <person name="LaButti K."/>
            <person name="Lipzen A."/>
            <person name="Andreopoulos W."/>
            <person name="Pangilinan J."/>
            <person name="Riley R."/>
            <person name="Hundley H."/>
            <person name="Na H."/>
            <person name="Barry K."/>
            <person name="Grigoriev I.V."/>
            <person name="Stajich J.E."/>
            <person name="Kennedy P.G."/>
        </authorList>
    </citation>
    <scope>NUCLEOTIDE SEQUENCE</scope>
    <source>
        <strain evidence="2">S12</strain>
    </source>
</reference>
<comment type="caution">
    <text evidence="2">The sequence shown here is derived from an EMBL/GenBank/DDBJ whole genome shotgun (WGS) entry which is preliminary data.</text>
</comment>
<dbReference type="RefSeq" id="XP_041160677.1">
    <property type="nucleotide sequence ID" value="XM_041308508.1"/>
</dbReference>
<organism evidence="2 3">
    <name type="scientific">Suillus plorans</name>
    <dbReference type="NCBI Taxonomy" id="116603"/>
    <lineage>
        <taxon>Eukaryota</taxon>
        <taxon>Fungi</taxon>
        <taxon>Dikarya</taxon>
        <taxon>Basidiomycota</taxon>
        <taxon>Agaricomycotina</taxon>
        <taxon>Agaricomycetes</taxon>
        <taxon>Agaricomycetidae</taxon>
        <taxon>Boletales</taxon>
        <taxon>Suillineae</taxon>
        <taxon>Suillaceae</taxon>
        <taxon>Suillus</taxon>
    </lineage>
</organism>
<accession>A0A9P7DI68</accession>
<sequence length="373" mass="41347">MPNLQSTGTDANHTVNPQSPDDANSSFDALIDLLASDDIHDIAVAGSHPHPDILLRDASGKLAFDKIRLMFATKNLGPERIDNKSPDIRPDTYHLDAQHANDIQDVFHTSHYSSPDELVRTRSDEQEFLSRASDEPNAQITIINSLPRDKIPLPHQDSSTEKVMTRPTDLAAPLTESSSLHAGTVKDFTGPLDFEKLNSALSHATSEIHSLRDHYEKLRTLVTERHLPPNGLQTEKPSAQPSGNHTIPLYQAQGSDLQRGLEPAHLEEISNLSEYEAKDILAGLITSLRLSPRSVRNLVSKFLDEGPICPHPSSVDDVRSSMEFLARIDELVWKRSVPMNGDGPDPLYSRANTDALVQRLALWEKIIRAHHKG</sequence>
<proteinExistence type="predicted"/>